<organism evidence="6 7">
    <name type="scientific">Rhizomicrobium palustre</name>
    <dbReference type="NCBI Taxonomy" id="189966"/>
    <lineage>
        <taxon>Bacteria</taxon>
        <taxon>Pseudomonadati</taxon>
        <taxon>Pseudomonadota</taxon>
        <taxon>Alphaproteobacteria</taxon>
        <taxon>Micropepsales</taxon>
        <taxon>Micropepsaceae</taxon>
        <taxon>Rhizomicrobium</taxon>
    </lineage>
</organism>
<dbReference type="Pfam" id="PF00877">
    <property type="entry name" value="NLPC_P60"/>
    <property type="match status" value="1"/>
</dbReference>
<evidence type="ECO:0000256" key="1">
    <source>
        <dbReference type="ARBA" id="ARBA00007074"/>
    </source>
</evidence>
<proteinExistence type="inferred from homology"/>
<keyword evidence="3" id="KW-0378">Hydrolase</keyword>
<dbReference type="SUPFAM" id="SSF54001">
    <property type="entry name" value="Cysteine proteinases"/>
    <property type="match status" value="1"/>
</dbReference>
<comment type="caution">
    <text evidence="6">The sequence shown here is derived from an EMBL/GenBank/DDBJ whole genome shotgun (WGS) entry which is preliminary data.</text>
</comment>
<dbReference type="EMBL" id="JAASRM010000001">
    <property type="protein sequence ID" value="NIK87627.1"/>
    <property type="molecule type" value="Genomic_DNA"/>
</dbReference>
<evidence type="ECO:0000313" key="6">
    <source>
        <dbReference type="EMBL" id="NIK87627.1"/>
    </source>
</evidence>
<dbReference type="RefSeq" id="WP_167081408.1">
    <property type="nucleotide sequence ID" value="NZ_BAAADC010000001.1"/>
</dbReference>
<dbReference type="Gene3D" id="3.90.1720.10">
    <property type="entry name" value="endopeptidase domain like (from Nostoc punctiforme)"/>
    <property type="match status" value="1"/>
</dbReference>
<dbReference type="InterPro" id="IPR038765">
    <property type="entry name" value="Papain-like_cys_pep_sf"/>
</dbReference>
<protein>
    <submittedName>
        <fullName evidence="6">NlpC/P60 family putative phage cell wall peptidase</fullName>
    </submittedName>
</protein>
<dbReference type="InterPro" id="IPR011929">
    <property type="entry name" value="Phage_pept_NlpC/P60"/>
</dbReference>
<dbReference type="PROSITE" id="PS51935">
    <property type="entry name" value="NLPC_P60"/>
    <property type="match status" value="1"/>
</dbReference>
<comment type="similarity">
    <text evidence="1">Belongs to the peptidase C40 family.</text>
</comment>
<evidence type="ECO:0000256" key="2">
    <source>
        <dbReference type="ARBA" id="ARBA00022670"/>
    </source>
</evidence>
<evidence type="ECO:0000256" key="4">
    <source>
        <dbReference type="ARBA" id="ARBA00022807"/>
    </source>
</evidence>
<name>A0A846MXB6_9PROT</name>
<evidence type="ECO:0000259" key="5">
    <source>
        <dbReference type="PROSITE" id="PS51935"/>
    </source>
</evidence>
<dbReference type="Proteomes" id="UP000570514">
    <property type="component" value="Unassembled WGS sequence"/>
</dbReference>
<gene>
    <name evidence="6" type="ORF">FHS83_000945</name>
</gene>
<dbReference type="GO" id="GO:0008234">
    <property type="term" value="F:cysteine-type peptidase activity"/>
    <property type="evidence" value="ECO:0007669"/>
    <property type="project" value="UniProtKB-KW"/>
</dbReference>
<feature type="domain" description="NlpC/P60" evidence="5">
    <location>
        <begin position="2"/>
        <end position="142"/>
    </location>
</feature>
<dbReference type="AlphaFoldDB" id="A0A846MXB6"/>
<accession>A0A846MXB6</accession>
<keyword evidence="2" id="KW-0645">Protease</keyword>
<dbReference type="GO" id="GO:0006508">
    <property type="term" value="P:proteolysis"/>
    <property type="evidence" value="ECO:0007669"/>
    <property type="project" value="UniProtKB-KW"/>
</dbReference>
<keyword evidence="4" id="KW-0788">Thiol protease</keyword>
<dbReference type="InterPro" id="IPR000064">
    <property type="entry name" value="NLP_P60_dom"/>
</dbReference>
<sequence length="144" mass="16016">MAIDRETLLVAARGWIGTPYVHQAALKGVGCDCLGFLRGLYRELTGEEPEDVPPYDPSWHIGGEELHTGFARHFPEITSAAAKPGDVLLFRMVPRGPARHCGLLADKEGAPTLIHARQNKRVSEEVFSAFWRARAAYAFRFLKD</sequence>
<keyword evidence="7" id="KW-1185">Reference proteome</keyword>
<evidence type="ECO:0000313" key="7">
    <source>
        <dbReference type="Proteomes" id="UP000570514"/>
    </source>
</evidence>
<dbReference type="NCBIfam" id="TIGR02219">
    <property type="entry name" value="phage_NlpC_fam"/>
    <property type="match status" value="1"/>
</dbReference>
<evidence type="ECO:0000256" key="3">
    <source>
        <dbReference type="ARBA" id="ARBA00022801"/>
    </source>
</evidence>
<reference evidence="6 7" key="1">
    <citation type="submission" date="2020-03" db="EMBL/GenBank/DDBJ databases">
        <title>Genomic Encyclopedia of Type Strains, Phase IV (KMG-IV): sequencing the most valuable type-strain genomes for metagenomic binning, comparative biology and taxonomic classification.</title>
        <authorList>
            <person name="Goeker M."/>
        </authorList>
    </citation>
    <scope>NUCLEOTIDE SEQUENCE [LARGE SCALE GENOMIC DNA]</scope>
    <source>
        <strain evidence="6 7">DSM 19867</strain>
    </source>
</reference>